<reference evidence="11 12" key="1">
    <citation type="journal article" date="2010" name="J. Bacteriol.">
        <title>Genome sequences of Oceanicola granulosus HTCC2516(T) and Oceanicola batsensis HTCC2597(TDelta).</title>
        <authorList>
            <person name="Thrash J.C."/>
            <person name="Cho J.C."/>
            <person name="Vergin K.L."/>
            <person name="Giovannoni S.J."/>
        </authorList>
    </citation>
    <scope>NUCLEOTIDE SEQUENCE [LARGE SCALE GENOMIC DNA]</scope>
    <source>
        <strain evidence="12">ATCC BAA-861 / DSM 15982 / KCTC 12143 / HTCC2516</strain>
    </source>
</reference>
<dbReference type="GO" id="GO:0009001">
    <property type="term" value="F:serine O-acetyltransferase activity"/>
    <property type="evidence" value="ECO:0007669"/>
    <property type="project" value="UniProtKB-EC"/>
</dbReference>
<evidence type="ECO:0000313" key="12">
    <source>
        <dbReference type="Proteomes" id="UP000003635"/>
    </source>
</evidence>
<comment type="pathway">
    <text evidence="1">Amino-acid biosynthesis; L-cysteine biosynthesis; L-cysteine from L-serine: step 1/2.</text>
</comment>
<dbReference type="AlphaFoldDB" id="Q2CEC7"/>
<comment type="catalytic activity">
    <reaction evidence="9">
        <text>L-serine + acetyl-CoA = O-acetyl-L-serine + CoA</text>
        <dbReference type="Rhea" id="RHEA:24560"/>
        <dbReference type="ChEBI" id="CHEBI:33384"/>
        <dbReference type="ChEBI" id="CHEBI:57287"/>
        <dbReference type="ChEBI" id="CHEBI:57288"/>
        <dbReference type="ChEBI" id="CHEBI:58340"/>
        <dbReference type="EC" id="2.3.1.30"/>
    </reaction>
</comment>
<dbReference type="EMBL" id="AAOT01000018">
    <property type="protein sequence ID" value="EAR51070.1"/>
    <property type="molecule type" value="Genomic_DNA"/>
</dbReference>
<keyword evidence="8" id="KW-0012">Acyltransferase</keyword>
<keyword evidence="6 11" id="KW-0808">Transferase</keyword>
<comment type="similarity">
    <text evidence="2">Belongs to the transferase hexapeptide repeat family.</text>
</comment>
<dbReference type="InterPro" id="IPR001451">
    <property type="entry name" value="Hexapep"/>
</dbReference>
<evidence type="ECO:0000313" key="11">
    <source>
        <dbReference type="EMBL" id="EAR51070.1"/>
    </source>
</evidence>
<evidence type="ECO:0000256" key="2">
    <source>
        <dbReference type="ARBA" id="ARBA00007274"/>
    </source>
</evidence>
<dbReference type="STRING" id="314256.OG2516_04209"/>
<dbReference type="Pfam" id="PF00132">
    <property type="entry name" value="Hexapep"/>
    <property type="match status" value="1"/>
</dbReference>
<evidence type="ECO:0000256" key="5">
    <source>
        <dbReference type="ARBA" id="ARBA00022605"/>
    </source>
</evidence>
<name>Q2CEC7_OCEGH</name>
<dbReference type="PANTHER" id="PTHR42811">
    <property type="entry name" value="SERINE ACETYLTRANSFERASE"/>
    <property type="match status" value="1"/>
</dbReference>
<gene>
    <name evidence="11" type="ORF">OG2516_04209</name>
</gene>
<keyword evidence="12" id="KW-1185">Reference proteome</keyword>
<dbReference type="InterPro" id="IPR018357">
    <property type="entry name" value="Hexapep_transf_CS"/>
</dbReference>
<evidence type="ECO:0000256" key="1">
    <source>
        <dbReference type="ARBA" id="ARBA00004876"/>
    </source>
</evidence>
<dbReference type="GO" id="GO:0006535">
    <property type="term" value="P:cysteine biosynthetic process from serine"/>
    <property type="evidence" value="ECO:0007669"/>
    <property type="project" value="InterPro"/>
</dbReference>
<dbReference type="eggNOG" id="COG1045">
    <property type="taxonomic scope" value="Bacteria"/>
</dbReference>
<dbReference type="NCBIfam" id="NF041874">
    <property type="entry name" value="EPS_EpsC"/>
    <property type="match status" value="1"/>
</dbReference>
<dbReference type="InterPro" id="IPR045304">
    <property type="entry name" value="LbH_SAT"/>
</dbReference>
<evidence type="ECO:0000256" key="9">
    <source>
        <dbReference type="ARBA" id="ARBA00049486"/>
    </source>
</evidence>
<feature type="domain" description="Serine acetyltransferase N-terminal" evidence="10">
    <location>
        <begin position="14"/>
        <end position="118"/>
    </location>
</feature>
<dbReference type="InterPro" id="IPR005881">
    <property type="entry name" value="Ser_O-AcTrfase"/>
</dbReference>
<proteinExistence type="inferred from homology"/>
<comment type="caution">
    <text evidence="11">The sequence shown here is derived from an EMBL/GenBank/DDBJ whole genome shotgun (WGS) entry which is preliminary data.</text>
</comment>
<dbReference type="RefSeq" id="WP_007254370.1">
    <property type="nucleotide sequence ID" value="NZ_CH724107.1"/>
</dbReference>
<dbReference type="FunFam" id="2.160.10.10:FF:000002">
    <property type="entry name" value="Serine acetyltransferase"/>
    <property type="match status" value="1"/>
</dbReference>
<dbReference type="InterPro" id="IPR010493">
    <property type="entry name" value="Ser_AcTrfase_N"/>
</dbReference>
<dbReference type="InterPro" id="IPR042122">
    <property type="entry name" value="Ser_AcTrfase_N_sf"/>
</dbReference>
<dbReference type="OrthoDB" id="9801456at2"/>
<dbReference type="GO" id="GO:0005737">
    <property type="term" value="C:cytoplasm"/>
    <property type="evidence" value="ECO:0007669"/>
    <property type="project" value="InterPro"/>
</dbReference>
<dbReference type="NCBIfam" id="TIGR01172">
    <property type="entry name" value="cysE"/>
    <property type="match status" value="1"/>
</dbReference>
<evidence type="ECO:0000256" key="4">
    <source>
        <dbReference type="ARBA" id="ARBA00018522"/>
    </source>
</evidence>
<dbReference type="Gene3D" id="2.160.10.10">
    <property type="entry name" value="Hexapeptide repeat proteins"/>
    <property type="match status" value="1"/>
</dbReference>
<dbReference type="PROSITE" id="PS00101">
    <property type="entry name" value="HEXAPEP_TRANSFERASES"/>
    <property type="match status" value="1"/>
</dbReference>
<dbReference type="CDD" id="cd03354">
    <property type="entry name" value="LbH_SAT"/>
    <property type="match status" value="1"/>
</dbReference>
<dbReference type="SUPFAM" id="SSF51161">
    <property type="entry name" value="Trimeric LpxA-like enzymes"/>
    <property type="match status" value="1"/>
</dbReference>
<evidence type="ECO:0000259" key="10">
    <source>
        <dbReference type="SMART" id="SM00971"/>
    </source>
</evidence>
<evidence type="ECO:0000256" key="6">
    <source>
        <dbReference type="ARBA" id="ARBA00022679"/>
    </source>
</evidence>
<dbReference type="UniPathway" id="UPA00136">
    <property type="reaction ID" value="UER00199"/>
</dbReference>
<dbReference type="InterPro" id="IPR053376">
    <property type="entry name" value="Serine_acetyltransferase"/>
</dbReference>
<keyword evidence="5" id="KW-0028">Amino-acid biosynthesis</keyword>
<keyword evidence="7" id="KW-0677">Repeat</keyword>
<protein>
    <recommendedName>
        <fullName evidence="4">Serine acetyltransferase</fullName>
        <ecNumber evidence="3">2.3.1.30</ecNumber>
    </recommendedName>
</protein>
<sequence length="272" mass="29450">MAAPHPKPTELDPVWQRIRQEATAAIDAEPLMGGLVHATILHHQTFENALAYRVALKLASAEMSEQILREIADDAYARAPDLTAAARADLTAVFERDPACHRFMQPLLYFKGYQAIQAYRLGHWLWEQGRKDIAYFIQMRVSEIFGVDIHPNALVGRGIMIDHAHSIVIGETAVVGDNVSMLHSVTLGGTGKEDDDRHPKIEDGVLIGAGAKVLGNIRIGHCSRIAAGSVVLHEVPPCKTVAGVPARIVGEAGCDQPSLSMDHLIRSGSVGP</sequence>
<dbReference type="EC" id="2.3.1.30" evidence="3"/>
<accession>Q2CEC7</accession>
<organism evidence="11 12">
    <name type="scientific">Oceanicola granulosus (strain ATCC BAA-861 / DSM 15982 / KCTC 12143 / HTCC2516)</name>
    <dbReference type="NCBI Taxonomy" id="314256"/>
    <lineage>
        <taxon>Bacteria</taxon>
        <taxon>Pseudomonadati</taxon>
        <taxon>Pseudomonadota</taxon>
        <taxon>Alphaproteobacteria</taxon>
        <taxon>Rhodobacterales</taxon>
        <taxon>Roseobacteraceae</taxon>
        <taxon>Oceanicola</taxon>
    </lineage>
</organism>
<dbReference type="Proteomes" id="UP000003635">
    <property type="component" value="Unassembled WGS sequence"/>
</dbReference>
<dbReference type="SMART" id="SM00971">
    <property type="entry name" value="SATase_N"/>
    <property type="match status" value="1"/>
</dbReference>
<dbReference type="InterPro" id="IPR011004">
    <property type="entry name" value="Trimer_LpxA-like_sf"/>
</dbReference>
<evidence type="ECO:0000256" key="7">
    <source>
        <dbReference type="ARBA" id="ARBA00022737"/>
    </source>
</evidence>
<evidence type="ECO:0000256" key="8">
    <source>
        <dbReference type="ARBA" id="ARBA00023315"/>
    </source>
</evidence>
<dbReference type="Gene3D" id="1.10.3130.10">
    <property type="entry name" value="serine acetyltransferase, domain 1"/>
    <property type="match status" value="1"/>
</dbReference>
<evidence type="ECO:0000256" key="3">
    <source>
        <dbReference type="ARBA" id="ARBA00013266"/>
    </source>
</evidence>
<dbReference type="HOGENOM" id="CLU_051638_0_1_5"/>
<dbReference type="Pfam" id="PF06426">
    <property type="entry name" value="SATase_N"/>
    <property type="match status" value="1"/>
</dbReference>